<protein>
    <submittedName>
        <fullName evidence="1">Uncharacterized protein</fullName>
    </submittedName>
</protein>
<organism evidence="1">
    <name type="scientific">uncultured bacterium contig00178</name>
    <dbReference type="NCBI Taxonomy" id="1181600"/>
    <lineage>
        <taxon>Bacteria</taxon>
        <taxon>environmental samples</taxon>
    </lineage>
</organism>
<proteinExistence type="predicted"/>
<name>A0A806K2H6_9BACT</name>
<accession>A0A806K2H6</accession>
<reference evidence="1" key="1">
    <citation type="submission" date="2012-03" db="EMBL/GenBank/DDBJ databases">
        <title>Functional metagenomics reveals considerable lignocellulase gene clusters in the gut microbiome of a wood-feeding higher termite.</title>
        <authorList>
            <person name="Liu N."/>
        </authorList>
    </citation>
    <scope>NUCLEOTIDE SEQUENCE</scope>
</reference>
<sequence length="134" mass="14405">MNGVYVGLTGEANENSLSNFAGGGAVSFGLDINSFIEAGLKGGFSYGIDDKLNSIEAMGLLRFKLPVLGLFAQAEAGGVMFLYEEYTFFSALGGIVLGSRIFLTERFYIEPCARAGYPFIWGGGLTMGLYFDLY</sequence>
<dbReference type="AlphaFoldDB" id="A0A806K2H6"/>
<evidence type="ECO:0000313" key="1">
    <source>
        <dbReference type="EMBL" id="AGS54248.1"/>
    </source>
</evidence>
<dbReference type="EMBL" id="JQ844284">
    <property type="protein sequence ID" value="AGS54248.1"/>
    <property type="molecule type" value="Genomic_DNA"/>
</dbReference>